<keyword evidence="4" id="KW-1185">Reference proteome</keyword>
<protein>
    <submittedName>
        <fullName evidence="3">Uncharacterized protein</fullName>
    </submittedName>
</protein>
<evidence type="ECO:0000256" key="1">
    <source>
        <dbReference type="ARBA" id="ARBA00022549"/>
    </source>
</evidence>
<dbReference type="GO" id="GO:0030089">
    <property type="term" value="C:phycobilisome"/>
    <property type="evidence" value="ECO:0007669"/>
    <property type="project" value="UniProtKB-KW"/>
</dbReference>
<evidence type="ECO:0000313" key="4">
    <source>
        <dbReference type="Proteomes" id="UP000615026"/>
    </source>
</evidence>
<dbReference type="InterPro" id="IPR016024">
    <property type="entry name" value="ARM-type_fold"/>
</dbReference>
<evidence type="ECO:0000256" key="2">
    <source>
        <dbReference type="ARBA" id="ARBA00022738"/>
    </source>
</evidence>
<name>A0A929A0D0_LEPEC</name>
<dbReference type="Proteomes" id="UP000615026">
    <property type="component" value="Unassembled WGS sequence"/>
</dbReference>
<gene>
    <name evidence="3" type="ORF">IQ260_29285</name>
</gene>
<dbReference type="RefSeq" id="WP_193996584.1">
    <property type="nucleotide sequence ID" value="NZ_JADEXP010000517.1"/>
</dbReference>
<dbReference type="AlphaFoldDB" id="A0A929A0D0"/>
<keyword evidence="1" id="KW-0042">Antenna complex</keyword>
<accession>A0A929A0D0</accession>
<comment type="caution">
    <text evidence="3">The sequence shown here is derived from an EMBL/GenBank/DDBJ whole genome shotgun (WGS) entry which is preliminary data.</text>
</comment>
<reference evidence="3" key="1">
    <citation type="submission" date="2020-10" db="EMBL/GenBank/DDBJ databases">
        <authorList>
            <person name="Castelo-Branco R."/>
            <person name="Eusebio N."/>
            <person name="Adriana R."/>
            <person name="Vieira A."/>
            <person name="Brugerolle De Fraissinette N."/>
            <person name="Rezende De Castro R."/>
            <person name="Schneider M.P."/>
            <person name="Vasconcelos V."/>
            <person name="Leao P.N."/>
        </authorList>
    </citation>
    <scope>NUCLEOTIDE SEQUENCE</scope>
    <source>
        <strain evidence="3">LEGE 11479</strain>
    </source>
</reference>
<evidence type="ECO:0000313" key="3">
    <source>
        <dbReference type="EMBL" id="MBE9070737.1"/>
    </source>
</evidence>
<organism evidence="3 4">
    <name type="scientific">Leptolyngbya cf. ectocarpi LEGE 11479</name>
    <dbReference type="NCBI Taxonomy" id="1828722"/>
    <lineage>
        <taxon>Bacteria</taxon>
        <taxon>Bacillati</taxon>
        <taxon>Cyanobacteriota</taxon>
        <taxon>Cyanophyceae</taxon>
        <taxon>Leptolyngbyales</taxon>
        <taxon>Leptolyngbyaceae</taxon>
        <taxon>Leptolyngbya group</taxon>
        <taxon>Leptolyngbya</taxon>
    </lineage>
</organism>
<proteinExistence type="predicted"/>
<dbReference type="InterPro" id="IPR011989">
    <property type="entry name" value="ARM-like"/>
</dbReference>
<keyword evidence="2" id="KW-0605">Phycobilisome</keyword>
<dbReference type="Gene3D" id="1.25.10.10">
    <property type="entry name" value="Leucine-rich Repeat Variant"/>
    <property type="match status" value="1"/>
</dbReference>
<dbReference type="EMBL" id="JADEXP010000517">
    <property type="protein sequence ID" value="MBE9070737.1"/>
    <property type="molecule type" value="Genomic_DNA"/>
</dbReference>
<sequence>MDRAEYEKILGFYEKYFNGQNDYISKIEALDFKVIDNLANDEGIIPAAIFCSVHNDTSVRSFAAFLLAKLNDNAAIINHTRSLIKLSVPEISQLSLALLERMKRDAGADPVSELVAISSDLNCSYEVRKQAINSIKQVVSNTLSSSFYSWKDEDLENVQEAVSIFLNLVETQEPISLKSSAIANIGDLGNYISPNQKQQVILELEGIAKVNEGLRPVVSETLGKVECTFLLNDSNDLCCDVCCNSQVSPCPQTSPNTFINPGKVWDGVVCYFSGKCD</sequence>
<dbReference type="SUPFAM" id="SSF48371">
    <property type="entry name" value="ARM repeat"/>
    <property type="match status" value="1"/>
</dbReference>